<reference evidence="12" key="1">
    <citation type="submission" date="2018-05" db="EMBL/GenBank/DDBJ databases">
        <authorList>
            <person name="Lanie J.A."/>
            <person name="Ng W.-L."/>
            <person name="Kazmierczak K.M."/>
            <person name="Andrzejewski T.M."/>
            <person name="Davidsen T.M."/>
            <person name="Wayne K.J."/>
            <person name="Tettelin H."/>
            <person name="Glass J.I."/>
            <person name="Rusch D."/>
            <person name="Podicherti R."/>
            <person name="Tsui H.-C.T."/>
            <person name="Winkler M.E."/>
        </authorList>
    </citation>
    <scope>NUCLEOTIDE SEQUENCE</scope>
</reference>
<keyword evidence="8" id="KW-0406">Ion transport</keyword>
<keyword evidence="4" id="KW-1003">Cell membrane</keyword>
<dbReference type="PANTHER" id="PTHR42985">
    <property type="entry name" value="SODIUM-COUPLED MONOCARBOXYLATE TRANSPORTER"/>
    <property type="match status" value="1"/>
</dbReference>
<dbReference type="GO" id="GO:0015293">
    <property type="term" value="F:symporter activity"/>
    <property type="evidence" value="ECO:0007669"/>
    <property type="project" value="TreeGrafter"/>
</dbReference>
<feature type="transmembrane region" description="Helical" evidence="11">
    <location>
        <begin position="120"/>
        <end position="145"/>
    </location>
</feature>
<accession>A0A382TVI3</accession>
<feature type="non-terminal residue" evidence="12">
    <location>
        <position position="1"/>
    </location>
</feature>
<keyword evidence="9 11" id="KW-0472">Membrane</keyword>
<feature type="transmembrane region" description="Helical" evidence="11">
    <location>
        <begin position="77"/>
        <end position="99"/>
    </location>
</feature>
<keyword evidence="5 11" id="KW-0812">Transmembrane</keyword>
<dbReference type="AlphaFoldDB" id="A0A382TVI3"/>
<evidence type="ECO:0000256" key="1">
    <source>
        <dbReference type="ARBA" id="ARBA00004651"/>
    </source>
</evidence>
<evidence type="ECO:0000256" key="6">
    <source>
        <dbReference type="ARBA" id="ARBA00022989"/>
    </source>
</evidence>
<evidence type="ECO:0000256" key="7">
    <source>
        <dbReference type="ARBA" id="ARBA00023053"/>
    </source>
</evidence>
<keyword evidence="10" id="KW-0739">Sodium transport</keyword>
<evidence type="ECO:0000313" key="12">
    <source>
        <dbReference type="EMBL" id="SVD26064.1"/>
    </source>
</evidence>
<keyword evidence="3" id="KW-0813">Transport</keyword>
<feature type="transmembrane region" description="Helical" evidence="11">
    <location>
        <begin position="6"/>
        <end position="27"/>
    </location>
</feature>
<organism evidence="12">
    <name type="scientific">marine metagenome</name>
    <dbReference type="NCBI Taxonomy" id="408172"/>
    <lineage>
        <taxon>unclassified sequences</taxon>
        <taxon>metagenomes</taxon>
        <taxon>ecological metagenomes</taxon>
    </lineage>
</organism>
<dbReference type="Gene3D" id="1.20.1730.10">
    <property type="entry name" value="Sodium/glucose cotransporter"/>
    <property type="match status" value="1"/>
</dbReference>
<dbReference type="GO" id="GO:0005886">
    <property type="term" value="C:plasma membrane"/>
    <property type="evidence" value="ECO:0007669"/>
    <property type="project" value="UniProtKB-SubCell"/>
</dbReference>
<sequence>VQTLPAIDIAVLAVYLVAVVGLGVWFARTNRTTNDFMAAGGTLPGWAVGLSIFGTYLSSNTFIGVPGKAYAGNWNGFVFSLSLPLAAWVAVKWFVPFYRKSGEISAYHHLEKRFGPWARTYALVCYLLTQLARVGTILFGVSLGLSALTGWSLPGVIIVSGLAVTAYTLLGGIVAVIWTDVIQSIVLLIGAVVIAVLLLVNHPE</sequence>
<comment type="similarity">
    <text evidence="2">Belongs to the sodium:solute symporter (SSF) (TC 2.A.21) family.</text>
</comment>
<keyword evidence="7" id="KW-0915">Sodium</keyword>
<protein>
    <recommendedName>
        <fullName evidence="13">Sodium:solute symporter</fullName>
    </recommendedName>
</protein>
<feature type="transmembrane region" description="Helical" evidence="11">
    <location>
        <begin position="151"/>
        <end position="178"/>
    </location>
</feature>
<evidence type="ECO:0000256" key="3">
    <source>
        <dbReference type="ARBA" id="ARBA00022448"/>
    </source>
</evidence>
<keyword evidence="6 11" id="KW-1133">Transmembrane helix</keyword>
<dbReference type="EMBL" id="UINC01139490">
    <property type="protein sequence ID" value="SVD26064.1"/>
    <property type="molecule type" value="Genomic_DNA"/>
</dbReference>
<comment type="subcellular location">
    <subcellularLocation>
        <location evidence="1">Cell membrane</location>
        <topology evidence="1">Multi-pass membrane protein</topology>
    </subcellularLocation>
</comment>
<evidence type="ECO:0000256" key="9">
    <source>
        <dbReference type="ARBA" id="ARBA00023136"/>
    </source>
</evidence>
<name>A0A382TVI3_9ZZZZ</name>
<evidence type="ECO:0000256" key="2">
    <source>
        <dbReference type="ARBA" id="ARBA00006434"/>
    </source>
</evidence>
<evidence type="ECO:0000256" key="4">
    <source>
        <dbReference type="ARBA" id="ARBA00022475"/>
    </source>
</evidence>
<feature type="non-terminal residue" evidence="12">
    <location>
        <position position="204"/>
    </location>
</feature>
<dbReference type="InterPro" id="IPR038377">
    <property type="entry name" value="Na/Glc_symporter_sf"/>
</dbReference>
<feature type="transmembrane region" description="Helical" evidence="11">
    <location>
        <begin position="36"/>
        <end position="57"/>
    </location>
</feature>
<gene>
    <name evidence="12" type="ORF">METZ01_LOCUS378918</name>
</gene>
<dbReference type="InterPro" id="IPR001734">
    <property type="entry name" value="Na/solute_symporter"/>
</dbReference>
<proteinExistence type="inferred from homology"/>
<dbReference type="InterPro" id="IPR051163">
    <property type="entry name" value="Sodium:Solute_Symporter_SSF"/>
</dbReference>
<evidence type="ECO:0000256" key="5">
    <source>
        <dbReference type="ARBA" id="ARBA00022692"/>
    </source>
</evidence>
<evidence type="ECO:0000256" key="11">
    <source>
        <dbReference type="SAM" id="Phobius"/>
    </source>
</evidence>
<dbReference type="PROSITE" id="PS50283">
    <property type="entry name" value="NA_SOLUT_SYMP_3"/>
    <property type="match status" value="1"/>
</dbReference>
<evidence type="ECO:0000256" key="8">
    <source>
        <dbReference type="ARBA" id="ARBA00023065"/>
    </source>
</evidence>
<evidence type="ECO:0000256" key="10">
    <source>
        <dbReference type="ARBA" id="ARBA00023201"/>
    </source>
</evidence>
<feature type="transmembrane region" description="Helical" evidence="11">
    <location>
        <begin position="185"/>
        <end position="202"/>
    </location>
</feature>
<evidence type="ECO:0008006" key="13">
    <source>
        <dbReference type="Google" id="ProtNLM"/>
    </source>
</evidence>
<dbReference type="PANTHER" id="PTHR42985:SF32">
    <property type="entry name" value="SODIUM IODIDE SYMPORTER"/>
    <property type="match status" value="1"/>
</dbReference>
<dbReference type="Pfam" id="PF00474">
    <property type="entry name" value="SSF"/>
    <property type="match status" value="1"/>
</dbReference>
<dbReference type="GO" id="GO:0006814">
    <property type="term" value="P:sodium ion transport"/>
    <property type="evidence" value="ECO:0007669"/>
    <property type="project" value="UniProtKB-KW"/>
</dbReference>